<name>A0A0P7W5H3_SCLFO</name>
<dbReference type="PANTHER" id="PTHR11972:SF206">
    <property type="entry name" value="NADPH OXIDASE 4"/>
    <property type="match status" value="1"/>
</dbReference>
<dbReference type="AlphaFoldDB" id="A0A0P7W5H3"/>
<evidence type="ECO:0000313" key="4">
    <source>
        <dbReference type="Proteomes" id="UP000034805"/>
    </source>
</evidence>
<dbReference type="GO" id="GO:0043020">
    <property type="term" value="C:NADPH oxidase complex"/>
    <property type="evidence" value="ECO:0007669"/>
    <property type="project" value="TreeGrafter"/>
</dbReference>
<feature type="non-terminal residue" evidence="3">
    <location>
        <position position="100"/>
    </location>
</feature>
<evidence type="ECO:0000313" key="3">
    <source>
        <dbReference type="EMBL" id="KPP57818.1"/>
    </source>
</evidence>
<protein>
    <submittedName>
        <fullName evidence="3">Uncharacterized protein</fullName>
    </submittedName>
</protein>
<gene>
    <name evidence="3" type="ORF">Z043_124414</name>
</gene>
<keyword evidence="2" id="KW-0472">Membrane</keyword>
<dbReference type="PANTHER" id="PTHR11972">
    <property type="entry name" value="NADPH OXIDASE"/>
    <property type="match status" value="1"/>
</dbReference>
<evidence type="ECO:0000256" key="2">
    <source>
        <dbReference type="SAM" id="Phobius"/>
    </source>
</evidence>
<dbReference type="GO" id="GO:0042554">
    <property type="term" value="P:superoxide anion generation"/>
    <property type="evidence" value="ECO:0007669"/>
    <property type="project" value="TreeGrafter"/>
</dbReference>
<dbReference type="InterPro" id="IPR050369">
    <property type="entry name" value="RBOH/FRE"/>
</dbReference>
<sequence>MCLVLWLSANTVLFWKTFTLYCYGPQYYYLYKMLGLGLCLSRASAAVLNLNCCLVLLPMCRAVLAILRGSQKVMSRKARRLLDKSKTFHVACGVAICLFS</sequence>
<dbReference type="GO" id="GO:0006952">
    <property type="term" value="P:defense response"/>
    <property type="evidence" value="ECO:0007669"/>
    <property type="project" value="TreeGrafter"/>
</dbReference>
<keyword evidence="2" id="KW-1133">Transmembrane helix</keyword>
<dbReference type="EMBL" id="JARO02015335">
    <property type="protein sequence ID" value="KPP57818.1"/>
    <property type="molecule type" value="Genomic_DNA"/>
</dbReference>
<keyword evidence="2" id="KW-0812">Transmembrane</keyword>
<comment type="caution">
    <text evidence="3">The sequence shown here is derived from an EMBL/GenBank/DDBJ whole genome shotgun (WGS) entry which is preliminary data.</text>
</comment>
<dbReference type="GO" id="GO:0016175">
    <property type="term" value="F:superoxide-generating NAD(P)H oxidase activity"/>
    <property type="evidence" value="ECO:0007669"/>
    <property type="project" value="TreeGrafter"/>
</dbReference>
<accession>A0A0P7W5H3</accession>
<feature type="transmembrane region" description="Helical" evidence="2">
    <location>
        <begin position="43"/>
        <end position="67"/>
    </location>
</feature>
<reference evidence="3 4" key="1">
    <citation type="submission" date="2015-08" db="EMBL/GenBank/DDBJ databases">
        <title>The genome of the Asian arowana (Scleropages formosus).</title>
        <authorList>
            <person name="Tan M.H."/>
            <person name="Gan H.M."/>
            <person name="Croft L.J."/>
            <person name="Austin C.M."/>
        </authorList>
    </citation>
    <scope>NUCLEOTIDE SEQUENCE [LARGE SCALE GENOMIC DNA]</scope>
    <source>
        <strain evidence="3">Aro1</strain>
    </source>
</reference>
<dbReference type="Proteomes" id="UP000034805">
    <property type="component" value="Unassembled WGS sequence"/>
</dbReference>
<evidence type="ECO:0000256" key="1">
    <source>
        <dbReference type="ARBA" id="ARBA00023002"/>
    </source>
</evidence>
<organism evidence="3 4">
    <name type="scientific">Scleropages formosus</name>
    <name type="common">Asian bonytongue</name>
    <name type="synonym">Osteoglossum formosum</name>
    <dbReference type="NCBI Taxonomy" id="113540"/>
    <lineage>
        <taxon>Eukaryota</taxon>
        <taxon>Metazoa</taxon>
        <taxon>Chordata</taxon>
        <taxon>Craniata</taxon>
        <taxon>Vertebrata</taxon>
        <taxon>Euteleostomi</taxon>
        <taxon>Actinopterygii</taxon>
        <taxon>Neopterygii</taxon>
        <taxon>Teleostei</taxon>
        <taxon>Osteoglossocephala</taxon>
        <taxon>Osteoglossomorpha</taxon>
        <taxon>Osteoglossiformes</taxon>
        <taxon>Osteoglossidae</taxon>
        <taxon>Scleropages</taxon>
    </lineage>
</organism>
<keyword evidence="1" id="KW-0560">Oxidoreductase</keyword>
<proteinExistence type="predicted"/>